<feature type="transmembrane region" description="Helical" evidence="1">
    <location>
        <begin position="372"/>
        <end position="391"/>
    </location>
</feature>
<dbReference type="Proteomes" id="UP000838878">
    <property type="component" value="Chromosome 1"/>
</dbReference>
<keyword evidence="4" id="KW-1185">Reference proteome</keyword>
<dbReference type="OrthoDB" id="10265389at2759"/>
<feature type="transmembrane region" description="Helical" evidence="1">
    <location>
        <begin position="225"/>
        <end position="244"/>
    </location>
</feature>
<feature type="transmembrane region" description="Helical" evidence="1">
    <location>
        <begin position="601"/>
        <end position="621"/>
    </location>
</feature>
<proteinExistence type="predicted"/>
<dbReference type="InterPro" id="IPR002656">
    <property type="entry name" value="Acyl_transf_3_dom"/>
</dbReference>
<reference evidence="3" key="1">
    <citation type="submission" date="2021-12" db="EMBL/GenBank/DDBJ databases">
        <authorList>
            <person name="Martin H S."/>
        </authorList>
    </citation>
    <scope>NUCLEOTIDE SEQUENCE</scope>
</reference>
<feature type="transmembrane region" description="Helical" evidence="1">
    <location>
        <begin position="484"/>
        <end position="508"/>
    </location>
</feature>
<sequence length="630" mass="70224">MKNVKDNVLQDRLKGTFDTSSSSSDVVSGEDVIVDVSDEDYFAMPQLFGMHGDYIPCLKLRGVYCVGDFELSPVGNDRLFRIMKGLSANWVDSFNHTRLHRAICVSRVCPAPDPLLPPTPEDWFESCVNASMAAYNLTARLYRLDYCNKGQVPAKPLTTNDKAFVFVVVILLALTMFSTYLESNLPEDIKKDYGWILSWSLKSSWESLVAPTPSARGSDLRCLDGLRVCCMLFVVGVHVSYYNMIGYPGDTSFEREHRRPLAMFVVNSTLVVQIFFLMSSFLMAHKLLQDMKQESPVKTFFRSMLNRFIRVSPSYFMVVWFTMTWFEKLDDGPLWPPLVGAEAARCRRTWWRQFTYLDNAISMDGRCLIQSWYLSVDMQFYALSLVLTLALRGSRHALPLLAALFLLAIALNLAQAYAWHLVPTFLLHNYQSIIRIYEDNLSMNALYKSPLGSAVSPLAGLLMAHAQVSGQGGGIKNILLKSKWFRFVSSVVALPAAAVFMALAPAALGAGPPRRAAAAALAALERPVFIVLIAVALFGAINGVDSLWRRALAGGRVAARLTYGAYLVHNCFITAVCATRFTPSHLDYKTVFTETLGVLALSYAAALPLALLVELPVQRLYNEIKNLKKV</sequence>
<accession>A0A8J9Y0T1</accession>
<evidence type="ECO:0000313" key="4">
    <source>
        <dbReference type="Proteomes" id="UP000838878"/>
    </source>
</evidence>
<gene>
    <name evidence="3" type="ORF">BINO364_LOCUS549</name>
</gene>
<evidence type="ECO:0000256" key="1">
    <source>
        <dbReference type="SAM" id="Phobius"/>
    </source>
</evidence>
<feature type="transmembrane region" description="Helical" evidence="1">
    <location>
        <begin position="528"/>
        <end position="548"/>
    </location>
</feature>
<evidence type="ECO:0000313" key="3">
    <source>
        <dbReference type="EMBL" id="CAH0713384.1"/>
    </source>
</evidence>
<feature type="transmembrane region" description="Helical" evidence="1">
    <location>
        <begin position="398"/>
        <end position="419"/>
    </location>
</feature>
<keyword evidence="1" id="KW-1133">Transmembrane helix</keyword>
<organism evidence="3 4">
    <name type="scientific">Brenthis ino</name>
    <name type="common">lesser marbled fritillary</name>
    <dbReference type="NCBI Taxonomy" id="405034"/>
    <lineage>
        <taxon>Eukaryota</taxon>
        <taxon>Metazoa</taxon>
        <taxon>Ecdysozoa</taxon>
        <taxon>Arthropoda</taxon>
        <taxon>Hexapoda</taxon>
        <taxon>Insecta</taxon>
        <taxon>Pterygota</taxon>
        <taxon>Neoptera</taxon>
        <taxon>Endopterygota</taxon>
        <taxon>Lepidoptera</taxon>
        <taxon>Glossata</taxon>
        <taxon>Ditrysia</taxon>
        <taxon>Papilionoidea</taxon>
        <taxon>Nymphalidae</taxon>
        <taxon>Heliconiinae</taxon>
        <taxon>Argynnini</taxon>
        <taxon>Brenthis</taxon>
    </lineage>
</organism>
<dbReference type="PANTHER" id="PTHR11161">
    <property type="entry name" value="O-ACYLTRANSFERASE"/>
    <property type="match status" value="1"/>
</dbReference>
<feature type="non-terminal residue" evidence="3">
    <location>
        <position position="630"/>
    </location>
</feature>
<feature type="transmembrane region" description="Helical" evidence="1">
    <location>
        <begin position="163"/>
        <end position="181"/>
    </location>
</feature>
<evidence type="ECO:0000259" key="2">
    <source>
        <dbReference type="Pfam" id="PF01757"/>
    </source>
</evidence>
<dbReference type="EMBL" id="OV170221">
    <property type="protein sequence ID" value="CAH0713384.1"/>
    <property type="molecule type" value="Genomic_DNA"/>
</dbReference>
<keyword evidence="1" id="KW-0472">Membrane</keyword>
<protein>
    <recommendedName>
        <fullName evidence="2">Acyltransferase 3 domain-containing protein</fullName>
    </recommendedName>
</protein>
<dbReference type="Pfam" id="PF01757">
    <property type="entry name" value="Acyl_transf_3"/>
    <property type="match status" value="1"/>
</dbReference>
<dbReference type="AlphaFoldDB" id="A0A8J9Y0T1"/>
<name>A0A8J9Y0T1_9NEOP</name>
<feature type="transmembrane region" description="Helical" evidence="1">
    <location>
        <begin position="560"/>
        <end position="581"/>
    </location>
</feature>
<feature type="domain" description="Acyltransferase 3" evidence="2">
    <location>
        <begin position="222"/>
        <end position="610"/>
    </location>
</feature>
<dbReference type="InterPro" id="IPR052728">
    <property type="entry name" value="O2_lipid_transport_reg"/>
</dbReference>
<dbReference type="GO" id="GO:0016747">
    <property type="term" value="F:acyltransferase activity, transferring groups other than amino-acyl groups"/>
    <property type="evidence" value="ECO:0007669"/>
    <property type="project" value="InterPro"/>
</dbReference>
<feature type="transmembrane region" description="Helical" evidence="1">
    <location>
        <begin position="308"/>
        <end position="326"/>
    </location>
</feature>
<feature type="transmembrane region" description="Helical" evidence="1">
    <location>
        <begin position="264"/>
        <end position="288"/>
    </location>
</feature>
<keyword evidence="1" id="KW-0812">Transmembrane</keyword>
<dbReference type="PANTHER" id="PTHR11161:SF0">
    <property type="entry name" value="O-ACYLTRANSFERASE LIKE PROTEIN"/>
    <property type="match status" value="1"/>
</dbReference>